<evidence type="ECO:0008006" key="3">
    <source>
        <dbReference type="Google" id="ProtNLM"/>
    </source>
</evidence>
<protein>
    <recommendedName>
        <fullName evidence="3">Xylose isomerase-like TIM barrel domain-containing protein</fullName>
    </recommendedName>
</protein>
<gene>
    <name evidence="1" type="ORF">GCM10012289_01660</name>
</gene>
<evidence type="ECO:0000313" key="2">
    <source>
        <dbReference type="Proteomes" id="UP000646523"/>
    </source>
</evidence>
<dbReference type="RefSeq" id="WP_189121989.1">
    <property type="nucleotide sequence ID" value="NZ_BMNH01000001.1"/>
</dbReference>
<proteinExistence type="predicted"/>
<reference evidence="1" key="1">
    <citation type="journal article" date="2014" name="Int. J. Syst. Evol. Microbiol.">
        <title>Complete genome sequence of Corynebacterium casei LMG S-19264T (=DSM 44701T), isolated from a smear-ripened cheese.</title>
        <authorList>
            <consortium name="US DOE Joint Genome Institute (JGI-PGF)"/>
            <person name="Walter F."/>
            <person name="Albersmeier A."/>
            <person name="Kalinowski J."/>
            <person name="Ruckert C."/>
        </authorList>
    </citation>
    <scope>NUCLEOTIDE SEQUENCE</scope>
    <source>
        <strain evidence="1">CGMCC 4.7368</strain>
    </source>
</reference>
<dbReference type="Gene3D" id="3.20.20.150">
    <property type="entry name" value="Divalent-metal-dependent TIM barrel enzymes"/>
    <property type="match status" value="1"/>
</dbReference>
<dbReference type="AlphaFoldDB" id="A0A918DEC0"/>
<reference evidence="1" key="2">
    <citation type="submission" date="2020-09" db="EMBL/GenBank/DDBJ databases">
        <authorList>
            <person name="Sun Q."/>
            <person name="Zhou Y."/>
        </authorList>
    </citation>
    <scope>NUCLEOTIDE SEQUENCE</scope>
    <source>
        <strain evidence="1">CGMCC 4.7368</strain>
    </source>
</reference>
<organism evidence="1 2">
    <name type="scientific">Nonomuraea cavernae</name>
    <dbReference type="NCBI Taxonomy" id="2045107"/>
    <lineage>
        <taxon>Bacteria</taxon>
        <taxon>Bacillati</taxon>
        <taxon>Actinomycetota</taxon>
        <taxon>Actinomycetes</taxon>
        <taxon>Streptosporangiales</taxon>
        <taxon>Streptosporangiaceae</taxon>
        <taxon>Nonomuraea</taxon>
    </lineage>
</organism>
<name>A0A918DEC0_9ACTN</name>
<dbReference type="InterPro" id="IPR036237">
    <property type="entry name" value="Xyl_isomerase-like_sf"/>
</dbReference>
<keyword evidence="2" id="KW-1185">Reference proteome</keyword>
<dbReference type="SUPFAM" id="SSF51658">
    <property type="entry name" value="Xylose isomerase-like"/>
    <property type="match status" value="1"/>
</dbReference>
<dbReference type="EMBL" id="BMNH01000001">
    <property type="protein sequence ID" value="GGO60841.1"/>
    <property type="molecule type" value="Genomic_DNA"/>
</dbReference>
<evidence type="ECO:0000313" key="1">
    <source>
        <dbReference type="EMBL" id="GGO60841.1"/>
    </source>
</evidence>
<dbReference type="Proteomes" id="UP000646523">
    <property type="component" value="Unassembled WGS sequence"/>
</dbReference>
<comment type="caution">
    <text evidence="1">The sequence shown here is derived from an EMBL/GenBank/DDBJ whole genome shotgun (WGS) entry which is preliminary data.</text>
</comment>
<sequence length="244" mass="25239">MTGIPAIGLSSGTLPRADAAELARATLRYGGSGVDLRIGKGQNWDRDGVAEGLRAVAEAGAEVFFTGVGWRLGDPGLAPAEAAEAAGVPSRWPVKVFCVERPDLGLVAEQVSGAADAGFALWIETHAGGPAVDGLIDLAARTGAGVVLDVLGLREIGGADRHQLADLAPHVHAAQVKGVLRTPAGVRHRPLTPPDLEPVLTVLERGPLRSITVESRAGVPDSDLAVLAHVLVPNLTVEELNRCR</sequence>
<accession>A0A918DEC0</accession>